<dbReference type="eggNOG" id="ENOG502QQH5">
    <property type="taxonomic scope" value="Eukaryota"/>
</dbReference>
<dbReference type="EMBL" id="CM001224">
    <property type="protein sequence ID" value="AET01866.1"/>
    <property type="molecule type" value="Genomic_DNA"/>
</dbReference>
<dbReference type="GO" id="GO:0009535">
    <property type="term" value="C:chloroplast thylakoid membrane"/>
    <property type="evidence" value="ECO:0000318"/>
    <property type="project" value="GO_Central"/>
</dbReference>
<dbReference type="STRING" id="3880.G7L8E5"/>
<keyword evidence="4" id="KW-0720">Serine protease</keyword>
<dbReference type="Gene3D" id="3.90.226.10">
    <property type="entry name" value="2-enoyl-CoA Hydratase, Chain A, domain 1"/>
    <property type="match status" value="1"/>
</dbReference>
<dbReference type="SUPFAM" id="SSF52096">
    <property type="entry name" value="ClpP/crotonase"/>
    <property type="match status" value="1"/>
</dbReference>
<accession>G7L8E5</accession>
<dbReference type="EnsemblPlants" id="AET01866">
    <property type="protein sequence ID" value="AET01866"/>
    <property type="gene ID" value="MTR_8g022470"/>
</dbReference>
<evidence type="ECO:0000313" key="6">
    <source>
        <dbReference type="EMBL" id="AET01866.1"/>
    </source>
</evidence>
<dbReference type="Pfam" id="PF01343">
    <property type="entry name" value="Peptidase_S49"/>
    <property type="match status" value="1"/>
</dbReference>
<dbReference type="GO" id="GO:0004252">
    <property type="term" value="F:serine-type endopeptidase activity"/>
    <property type="evidence" value="ECO:0000318"/>
    <property type="project" value="GO_Central"/>
</dbReference>
<protein>
    <submittedName>
        <fullName evidence="6">S49 protease IV family peptidase</fullName>
    </submittedName>
</protein>
<dbReference type="PaxDb" id="3880-AET01866"/>
<reference evidence="6 8" key="1">
    <citation type="journal article" date="2011" name="Nature">
        <title>The Medicago genome provides insight into the evolution of rhizobial symbioses.</title>
        <authorList>
            <person name="Young N.D."/>
            <person name="Debelle F."/>
            <person name="Oldroyd G.E."/>
            <person name="Geurts R."/>
            <person name="Cannon S.B."/>
            <person name="Udvardi M.K."/>
            <person name="Benedito V.A."/>
            <person name="Mayer K.F."/>
            <person name="Gouzy J."/>
            <person name="Schoof H."/>
            <person name="Van de Peer Y."/>
            <person name="Proost S."/>
            <person name="Cook D.R."/>
            <person name="Meyers B.C."/>
            <person name="Spannagl M."/>
            <person name="Cheung F."/>
            <person name="De Mita S."/>
            <person name="Krishnakumar V."/>
            <person name="Gundlach H."/>
            <person name="Zhou S."/>
            <person name="Mudge J."/>
            <person name="Bharti A.K."/>
            <person name="Murray J.D."/>
            <person name="Naoumkina M.A."/>
            <person name="Rosen B."/>
            <person name="Silverstein K.A."/>
            <person name="Tang H."/>
            <person name="Rombauts S."/>
            <person name="Zhao P.X."/>
            <person name="Zhou P."/>
            <person name="Barbe V."/>
            <person name="Bardou P."/>
            <person name="Bechner M."/>
            <person name="Bellec A."/>
            <person name="Berger A."/>
            <person name="Berges H."/>
            <person name="Bidwell S."/>
            <person name="Bisseling T."/>
            <person name="Choisne N."/>
            <person name="Couloux A."/>
            <person name="Denny R."/>
            <person name="Deshpande S."/>
            <person name="Dai X."/>
            <person name="Doyle J.J."/>
            <person name="Dudez A.M."/>
            <person name="Farmer A.D."/>
            <person name="Fouteau S."/>
            <person name="Franken C."/>
            <person name="Gibelin C."/>
            <person name="Gish J."/>
            <person name="Goldstein S."/>
            <person name="Gonzalez A.J."/>
            <person name="Green P.J."/>
            <person name="Hallab A."/>
            <person name="Hartog M."/>
            <person name="Hua A."/>
            <person name="Humphray S.J."/>
            <person name="Jeong D.H."/>
            <person name="Jing Y."/>
            <person name="Jocker A."/>
            <person name="Kenton S.M."/>
            <person name="Kim D.J."/>
            <person name="Klee K."/>
            <person name="Lai H."/>
            <person name="Lang C."/>
            <person name="Lin S."/>
            <person name="Macmil S.L."/>
            <person name="Magdelenat G."/>
            <person name="Matthews L."/>
            <person name="McCorrison J."/>
            <person name="Monaghan E.L."/>
            <person name="Mun J.H."/>
            <person name="Najar F.Z."/>
            <person name="Nicholson C."/>
            <person name="Noirot C."/>
            <person name="O'Bleness M."/>
            <person name="Paule C.R."/>
            <person name="Poulain J."/>
            <person name="Prion F."/>
            <person name="Qin B."/>
            <person name="Qu C."/>
            <person name="Retzel E.F."/>
            <person name="Riddle C."/>
            <person name="Sallet E."/>
            <person name="Samain S."/>
            <person name="Samson N."/>
            <person name="Sanders I."/>
            <person name="Saurat O."/>
            <person name="Scarpelli C."/>
            <person name="Schiex T."/>
            <person name="Segurens B."/>
            <person name="Severin A.J."/>
            <person name="Sherrier D.J."/>
            <person name="Shi R."/>
            <person name="Sims S."/>
            <person name="Singer S.R."/>
            <person name="Sinharoy S."/>
            <person name="Sterck L."/>
            <person name="Viollet A."/>
            <person name="Wang B.B."/>
            <person name="Wang K."/>
            <person name="Wang M."/>
            <person name="Wang X."/>
            <person name="Warfsmann J."/>
            <person name="Weissenbach J."/>
            <person name="White D.D."/>
            <person name="White J.D."/>
            <person name="Wiley G.B."/>
            <person name="Wincker P."/>
            <person name="Xing Y."/>
            <person name="Yang L."/>
            <person name="Yao Z."/>
            <person name="Ying F."/>
            <person name="Zhai J."/>
            <person name="Zhou L."/>
            <person name="Zuber A."/>
            <person name="Denarie J."/>
            <person name="Dixon R.A."/>
            <person name="May G.D."/>
            <person name="Schwartz D.C."/>
            <person name="Rogers J."/>
            <person name="Quetier F."/>
            <person name="Town C.D."/>
            <person name="Roe B.A."/>
        </authorList>
    </citation>
    <scope>NUCLEOTIDE SEQUENCE [LARGE SCALE GENOMIC DNA]</scope>
    <source>
        <strain evidence="6">A17</strain>
        <strain evidence="7 8">cv. Jemalong A17</strain>
    </source>
</reference>
<sequence length="322" mass="36243">MYDRLNLEDLILGKYRWVGGQQIKDYRETTTALQDSIYSNWLDKVSSSIGKKKEDIENFINEGDGLSGVYKLKEEGFVSNMVDGDSKVITSLNKRFGVKSLNLVYSREYSLVRKWTVGISRSKEVIALIRLSKTINRKIIGQEFIDKIREVGDSTKFKAVNIRIDSLGGDVLYYSSLWTEIRSLAAKKPVIASWSDLAMGNENIDGMIKLKEYPDDGDFYKLHAAKKGSSRPRKTGKFTKSLAYKQFRDDAALSRLMTIDKMEEVAQGRIWTGKDAISNDLVDAIGGISHAIAIAKLKANIPQNKHVTIVEFSYSSCGFKGY</sequence>
<proteinExistence type="inferred from homology"/>
<comment type="similarity">
    <text evidence="1">Belongs to the peptidase S49 family.</text>
</comment>
<feature type="domain" description="Peptidase S49" evidence="5">
    <location>
        <begin position="243"/>
        <end position="300"/>
    </location>
</feature>
<keyword evidence="3" id="KW-0378">Hydrolase</keyword>
<evidence type="ECO:0000256" key="2">
    <source>
        <dbReference type="ARBA" id="ARBA00022670"/>
    </source>
</evidence>
<name>G7L8E5_MEDTR</name>
<dbReference type="GO" id="GO:0006508">
    <property type="term" value="P:proteolysis"/>
    <property type="evidence" value="ECO:0007669"/>
    <property type="project" value="UniProtKB-KW"/>
</dbReference>
<evidence type="ECO:0000313" key="8">
    <source>
        <dbReference type="Proteomes" id="UP000002051"/>
    </source>
</evidence>
<dbReference type="PANTHER" id="PTHR33209">
    <property type="entry name" value="PROTEASE 4"/>
    <property type="match status" value="1"/>
</dbReference>
<evidence type="ECO:0000259" key="5">
    <source>
        <dbReference type="Pfam" id="PF01343"/>
    </source>
</evidence>
<reference evidence="7" key="3">
    <citation type="submission" date="2015-04" db="UniProtKB">
        <authorList>
            <consortium name="EnsemblPlants"/>
        </authorList>
    </citation>
    <scope>IDENTIFICATION</scope>
    <source>
        <strain evidence="7">cv. Jemalong A17</strain>
    </source>
</reference>
<dbReference type="HOGENOM" id="CLU_864268_0_0_1"/>
<dbReference type="InterPro" id="IPR029045">
    <property type="entry name" value="ClpP/crotonase-like_dom_sf"/>
</dbReference>
<organism evidence="6 8">
    <name type="scientific">Medicago truncatula</name>
    <name type="common">Barrel medic</name>
    <name type="synonym">Medicago tribuloides</name>
    <dbReference type="NCBI Taxonomy" id="3880"/>
    <lineage>
        <taxon>Eukaryota</taxon>
        <taxon>Viridiplantae</taxon>
        <taxon>Streptophyta</taxon>
        <taxon>Embryophyta</taxon>
        <taxon>Tracheophyta</taxon>
        <taxon>Spermatophyta</taxon>
        <taxon>Magnoliopsida</taxon>
        <taxon>eudicotyledons</taxon>
        <taxon>Gunneridae</taxon>
        <taxon>Pentapetalae</taxon>
        <taxon>rosids</taxon>
        <taxon>fabids</taxon>
        <taxon>Fabales</taxon>
        <taxon>Fabaceae</taxon>
        <taxon>Papilionoideae</taxon>
        <taxon>50 kb inversion clade</taxon>
        <taxon>NPAAA clade</taxon>
        <taxon>Hologalegina</taxon>
        <taxon>IRL clade</taxon>
        <taxon>Trifolieae</taxon>
        <taxon>Medicago</taxon>
    </lineage>
</organism>
<dbReference type="Proteomes" id="UP000002051">
    <property type="component" value="Chromosome 8"/>
</dbReference>
<dbReference type="PANTHER" id="PTHR33209:SF1">
    <property type="entry name" value="PEPTIDASE S49 DOMAIN-CONTAINING PROTEIN"/>
    <property type="match status" value="1"/>
</dbReference>
<gene>
    <name evidence="6" type="ordered locus">MTR_8g022470</name>
</gene>
<reference evidence="6 8" key="2">
    <citation type="journal article" date="2014" name="BMC Genomics">
        <title>An improved genome release (version Mt4.0) for the model legume Medicago truncatula.</title>
        <authorList>
            <person name="Tang H."/>
            <person name="Krishnakumar V."/>
            <person name="Bidwell S."/>
            <person name="Rosen B."/>
            <person name="Chan A."/>
            <person name="Zhou S."/>
            <person name="Gentzbittel L."/>
            <person name="Childs K.L."/>
            <person name="Yandell M."/>
            <person name="Gundlach H."/>
            <person name="Mayer K.F."/>
            <person name="Schwartz D.C."/>
            <person name="Town C.D."/>
        </authorList>
    </citation>
    <scope>GENOME REANNOTATION</scope>
    <source>
        <strain evidence="7 8">cv. Jemalong A17</strain>
    </source>
</reference>
<keyword evidence="8" id="KW-1185">Reference proteome</keyword>
<evidence type="ECO:0000313" key="7">
    <source>
        <dbReference type="EnsemblPlants" id="AET01866"/>
    </source>
</evidence>
<keyword evidence="2 6" id="KW-0645">Protease</keyword>
<dbReference type="AlphaFoldDB" id="G7L8E5"/>
<dbReference type="InterPro" id="IPR002142">
    <property type="entry name" value="Peptidase_S49"/>
</dbReference>
<evidence type="ECO:0000256" key="1">
    <source>
        <dbReference type="ARBA" id="ARBA00008683"/>
    </source>
</evidence>
<evidence type="ECO:0000256" key="4">
    <source>
        <dbReference type="ARBA" id="ARBA00022825"/>
    </source>
</evidence>
<evidence type="ECO:0000256" key="3">
    <source>
        <dbReference type="ARBA" id="ARBA00022801"/>
    </source>
</evidence>